<dbReference type="Proteomes" id="UP000004110">
    <property type="component" value="Unassembled WGS sequence"/>
</dbReference>
<evidence type="ECO:0000313" key="2">
    <source>
        <dbReference type="Proteomes" id="UP000004110"/>
    </source>
</evidence>
<accession>A0ABC9N7P3</accession>
<keyword evidence="2" id="KW-1185">Reference proteome</keyword>
<dbReference type="AlphaFoldDB" id="A0ABC9N7P3"/>
<sequence>MIIVYKNKAAVMGRIKTKQIDALNYKKASI</sequence>
<evidence type="ECO:0000313" key="1">
    <source>
        <dbReference type="EMBL" id="EDO52743.1"/>
    </source>
</evidence>
<gene>
    <name evidence="1" type="ORF">BACUNI_03538</name>
</gene>
<name>A0ABC9N7P3_BACUC</name>
<dbReference type="EMBL" id="AAYH02000047">
    <property type="protein sequence ID" value="EDO52743.1"/>
    <property type="molecule type" value="Genomic_DNA"/>
</dbReference>
<reference evidence="1" key="1">
    <citation type="submission" date="2007-06" db="EMBL/GenBank/DDBJ databases">
        <authorList>
            <person name="Fulton L."/>
            <person name="Clifton S."/>
            <person name="Fulton B."/>
            <person name="Xu J."/>
            <person name="Minx P."/>
            <person name="Pepin K.H."/>
            <person name="Johnson M."/>
            <person name="Thiruvilangam P."/>
            <person name="Bhonagiri V."/>
            <person name="Nash W.E."/>
            <person name="Mardis E.R."/>
            <person name="Wilson R.K."/>
        </authorList>
    </citation>
    <scope>NUCLEOTIDE SEQUENCE [LARGE SCALE GENOMIC DNA]</scope>
    <source>
        <strain evidence="1">ATCC 8492</strain>
    </source>
</reference>
<proteinExistence type="predicted"/>
<reference evidence="1" key="2">
    <citation type="submission" date="2013-11" db="EMBL/GenBank/DDBJ databases">
        <title>Draft genome sequence of Bacteroides uniformis (ATCC 8492).</title>
        <authorList>
            <person name="Sudarsanam P."/>
            <person name="Ley R."/>
            <person name="Guruge J."/>
            <person name="Turnbaugh P.J."/>
            <person name="Mahowald M."/>
            <person name="Liep D."/>
            <person name="Gordon J."/>
        </authorList>
    </citation>
    <scope>NUCLEOTIDE SEQUENCE</scope>
    <source>
        <strain evidence="1">ATCC 8492</strain>
    </source>
</reference>
<comment type="caution">
    <text evidence="1">The sequence shown here is derived from an EMBL/GenBank/DDBJ whole genome shotgun (WGS) entry which is preliminary data.</text>
</comment>
<organism evidence="1 2">
    <name type="scientific">Bacteroides uniformis (strain ATCC 8492 / DSM 6597 / CCUG 4942 / CIP 103695 / JCM 5828 / KCTC 5204 / NCTC 13054 / VPI 0061)</name>
    <dbReference type="NCBI Taxonomy" id="411479"/>
    <lineage>
        <taxon>Bacteria</taxon>
        <taxon>Pseudomonadati</taxon>
        <taxon>Bacteroidota</taxon>
        <taxon>Bacteroidia</taxon>
        <taxon>Bacteroidales</taxon>
        <taxon>Bacteroidaceae</taxon>
        <taxon>Bacteroides</taxon>
    </lineage>
</organism>
<protein>
    <submittedName>
        <fullName evidence="1">Uncharacterized protein</fullName>
    </submittedName>
</protein>